<evidence type="ECO:0000313" key="3">
    <source>
        <dbReference type="Proteomes" id="UP000030671"/>
    </source>
</evidence>
<feature type="region of interest" description="Disordered" evidence="1">
    <location>
        <begin position="69"/>
        <end position="113"/>
    </location>
</feature>
<organism evidence="2 3">
    <name type="scientific">Heterobasidion irregulare (strain TC 32-1)</name>
    <dbReference type="NCBI Taxonomy" id="747525"/>
    <lineage>
        <taxon>Eukaryota</taxon>
        <taxon>Fungi</taxon>
        <taxon>Dikarya</taxon>
        <taxon>Basidiomycota</taxon>
        <taxon>Agaricomycotina</taxon>
        <taxon>Agaricomycetes</taxon>
        <taxon>Russulales</taxon>
        <taxon>Bondarzewiaceae</taxon>
        <taxon>Heterobasidion</taxon>
        <taxon>Heterobasidion annosum species complex</taxon>
    </lineage>
</organism>
<dbReference type="InParanoid" id="W4K9I4"/>
<evidence type="ECO:0000313" key="2">
    <source>
        <dbReference type="EMBL" id="ETW81736.1"/>
    </source>
</evidence>
<dbReference type="HOGENOM" id="CLU_1518055_0_0_1"/>
<dbReference type="RefSeq" id="XP_009546348.1">
    <property type="nucleotide sequence ID" value="XM_009548053.1"/>
</dbReference>
<proteinExistence type="predicted"/>
<name>W4K9I4_HETIT</name>
<dbReference type="EMBL" id="KI925458">
    <property type="protein sequence ID" value="ETW81736.1"/>
    <property type="molecule type" value="Genomic_DNA"/>
</dbReference>
<dbReference type="KEGG" id="hir:HETIRDRAFT_417808"/>
<evidence type="ECO:0000256" key="1">
    <source>
        <dbReference type="SAM" id="MobiDB-lite"/>
    </source>
</evidence>
<dbReference type="AlphaFoldDB" id="W4K9I4"/>
<gene>
    <name evidence="2" type="ORF">HETIRDRAFT_417808</name>
</gene>
<accession>W4K9I4</accession>
<dbReference type="GeneID" id="20673424"/>
<keyword evidence="3" id="KW-1185">Reference proteome</keyword>
<sequence>MNVLRYHRLRLNLTPKRWLSTVNGGKLSERLLERLKSSEPEVISSSGEALGRRQVASSNLLDTLNLVVTDQKHSHKGRENQKQRYKKRKEKQKQRKSPRNNEPTSAPSEVVTPDQIAGILSNIPLVQDVAEASDDVIESHIDYNDRDGAPHIPRTLLYTRRVEGVLHSLKDPILKGM</sequence>
<dbReference type="Proteomes" id="UP000030671">
    <property type="component" value="Unassembled WGS sequence"/>
</dbReference>
<reference evidence="2 3" key="1">
    <citation type="journal article" date="2012" name="New Phytol.">
        <title>Insight into trade-off between wood decay and parasitism from the genome of a fungal forest pathogen.</title>
        <authorList>
            <person name="Olson A."/>
            <person name="Aerts A."/>
            <person name="Asiegbu F."/>
            <person name="Belbahri L."/>
            <person name="Bouzid O."/>
            <person name="Broberg A."/>
            <person name="Canback B."/>
            <person name="Coutinho P.M."/>
            <person name="Cullen D."/>
            <person name="Dalman K."/>
            <person name="Deflorio G."/>
            <person name="van Diepen L.T."/>
            <person name="Dunand C."/>
            <person name="Duplessis S."/>
            <person name="Durling M."/>
            <person name="Gonthier P."/>
            <person name="Grimwood J."/>
            <person name="Fossdal C.G."/>
            <person name="Hansson D."/>
            <person name="Henrissat B."/>
            <person name="Hietala A."/>
            <person name="Himmelstrand K."/>
            <person name="Hoffmeister D."/>
            <person name="Hogberg N."/>
            <person name="James T.Y."/>
            <person name="Karlsson M."/>
            <person name="Kohler A."/>
            <person name="Kues U."/>
            <person name="Lee Y.H."/>
            <person name="Lin Y.C."/>
            <person name="Lind M."/>
            <person name="Lindquist E."/>
            <person name="Lombard V."/>
            <person name="Lucas S."/>
            <person name="Lunden K."/>
            <person name="Morin E."/>
            <person name="Murat C."/>
            <person name="Park J."/>
            <person name="Raffaello T."/>
            <person name="Rouze P."/>
            <person name="Salamov A."/>
            <person name="Schmutz J."/>
            <person name="Solheim H."/>
            <person name="Stahlberg J."/>
            <person name="Velez H."/>
            <person name="de Vries R.P."/>
            <person name="Wiebenga A."/>
            <person name="Woodward S."/>
            <person name="Yakovlev I."/>
            <person name="Garbelotto M."/>
            <person name="Martin F."/>
            <person name="Grigoriev I.V."/>
            <person name="Stenlid J."/>
        </authorList>
    </citation>
    <scope>NUCLEOTIDE SEQUENCE [LARGE SCALE GENOMIC DNA]</scope>
    <source>
        <strain evidence="2 3">TC 32-1</strain>
    </source>
</reference>
<protein>
    <submittedName>
        <fullName evidence="2">Uncharacterized protein</fullName>
    </submittedName>
</protein>
<feature type="compositionally biased region" description="Basic residues" evidence="1">
    <location>
        <begin position="83"/>
        <end position="98"/>
    </location>
</feature>